<protein>
    <recommendedName>
        <fullName evidence="4">NmrA-like domain-containing protein</fullName>
    </recommendedName>
</protein>
<dbReference type="AlphaFoldDB" id="A0AA38WZB6"/>
<reference evidence="5" key="1">
    <citation type="submission" date="2022-10" db="EMBL/GenBank/DDBJ databases">
        <title>Culturing micro-colonial fungi from biological soil crusts in the Mojave desert and describing Neophaeococcomyces mojavensis, and introducing the new genera and species Taxawa tesnikishii.</title>
        <authorList>
            <person name="Kurbessoian T."/>
            <person name="Stajich J.E."/>
        </authorList>
    </citation>
    <scope>NUCLEOTIDE SEQUENCE</scope>
    <source>
        <strain evidence="5">TK_41</strain>
    </source>
</reference>
<proteinExistence type="inferred from homology"/>
<evidence type="ECO:0000313" key="5">
    <source>
        <dbReference type="EMBL" id="KAJ9603929.1"/>
    </source>
</evidence>
<dbReference type="InterPro" id="IPR036291">
    <property type="entry name" value="NAD(P)-bd_dom_sf"/>
</dbReference>
<feature type="domain" description="NmrA-like" evidence="4">
    <location>
        <begin position="2"/>
        <end position="258"/>
    </location>
</feature>
<dbReference type="PANTHER" id="PTHR42748">
    <property type="entry name" value="NITROGEN METABOLITE REPRESSION PROTEIN NMRA FAMILY MEMBER"/>
    <property type="match status" value="1"/>
</dbReference>
<keyword evidence="3" id="KW-0560">Oxidoreductase</keyword>
<keyword evidence="2" id="KW-0521">NADP</keyword>
<dbReference type="Proteomes" id="UP001172673">
    <property type="component" value="Unassembled WGS sequence"/>
</dbReference>
<dbReference type="InterPro" id="IPR008030">
    <property type="entry name" value="NmrA-like"/>
</dbReference>
<sequence length="347" mass="38498">MPKTILVTGATGNQDAGGSVAKLLLQYPADYTVRALTRNPDSDAAKKLAELGAEVVQGDLTNASTLEDAFNSCWGVFVVTNFYDAKIKNDPSSEEQQGRNAALAAQRAGVSCFIWSTLPSSVEISKGEVSCEIYEGKHRVDQYIRDELKLDSAVFVYTGNFYENMVLRGHVSKTDDGKAIEFKQPVIQETTKLHMVWVEKDLAGVAKAVFDSWDERKDELRYRYLHAMDAVHTPREICEVIQHVTGLPTKYVVLPSTGNTERDIMFNLYNKTGTYPGVVLPDENVLDLGVKLHGLEQFREGLYRSPNSADKIELARQFGGKAQVAKLFGLGRLDHDMDKSVKSPTLL</sequence>
<gene>
    <name evidence="5" type="ORF">H2200_011451</name>
</gene>
<dbReference type="EMBL" id="JAPDRK010000020">
    <property type="protein sequence ID" value="KAJ9603929.1"/>
    <property type="molecule type" value="Genomic_DNA"/>
</dbReference>
<keyword evidence="6" id="KW-1185">Reference proteome</keyword>
<dbReference type="Pfam" id="PF05368">
    <property type="entry name" value="NmrA"/>
    <property type="match status" value="1"/>
</dbReference>
<comment type="caution">
    <text evidence="5">The sequence shown here is derived from an EMBL/GenBank/DDBJ whole genome shotgun (WGS) entry which is preliminary data.</text>
</comment>
<name>A0AA38WZB6_9EURO</name>
<dbReference type="Gene3D" id="3.90.25.10">
    <property type="entry name" value="UDP-galactose 4-epimerase, domain 1"/>
    <property type="match status" value="1"/>
</dbReference>
<dbReference type="GO" id="GO:0016491">
    <property type="term" value="F:oxidoreductase activity"/>
    <property type="evidence" value="ECO:0007669"/>
    <property type="project" value="UniProtKB-KW"/>
</dbReference>
<evidence type="ECO:0000313" key="6">
    <source>
        <dbReference type="Proteomes" id="UP001172673"/>
    </source>
</evidence>
<evidence type="ECO:0000259" key="4">
    <source>
        <dbReference type="Pfam" id="PF05368"/>
    </source>
</evidence>
<evidence type="ECO:0000256" key="2">
    <source>
        <dbReference type="ARBA" id="ARBA00022857"/>
    </source>
</evidence>
<evidence type="ECO:0000256" key="1">
    <source>
        <dbReference type="ARBA" id="ARBA00006328"/>
    </source>
</evidence>
<comment type="similarity">
    <text evidence="1">Belongs to the NmrA-type oxidoreductase family.</text>
</comment>
<dbReference type="CDD" id="cd05251">
    <property type="entry name" value="NmrA_like_SDR_a"/>
    <property type="match status" value="1"/>
</dbReference>
<evidence type="ECO:0000256" key="3">
    <source>
        <dbReference type="ARBA" id="ARBA00023002"/>
    </source>
</evidence>
<dbReference type="InterPro" id="IPR051164">
    <property type="entry name" value="NmrA-like_oxidored"/>
</dbReference>
<dbReference type="SUPFAM" id="SSF51735">
    <property type="entry name" value="NAD(P)-binding Rossmann-fold domains"/>
    <property type="match status" value="1"/>
</dbReference>
<dbReference type="PANTHER" id="PTHR42748:SF30">
    <property type="entry name" value="NMRA-LIKE DOMAIN-CONTAINING PROTEIN"/>
    <property type="match status" value="1"/>
</dbReference>
<dbReference type="Gene3D" id="3.40.50.720">
    <property type="entry name" value="NAD(P)-binding Rossmann-like Domain"/>
    <property type="match status" value="1"/>
</dbReference>
<organism evidence="5 6">
    <name type="scientific">Cladophialophora chaetospira</name>
    <dbReference type="NCBI Taxonomy" id="386627"/>
    <lineage>
        <taxon>Eukaryota</taxon>
        <taxon>Fungi</taxon>
        <taxon>Dikarya</taxon>
        <taxon>Ascomycota</taxon>
        <taxon>Pezizomycotina</taxon>
        <taxon>Eurotiomycetes</taxon>
        <taxon>Chaetothyriomycetidae</taxon>
        <taxon>Chaetothyriales</taxon>
        <taxon>Herpotrichiellaceae</taxon>
        <taxon>Cladophialophora</taxon>
    </lineage>
</organism>
<dbReference type="GO" id="GO:0005634">
    <property type="term" value="C:nucleus"/>
    <property type="evidence" value="ECO:0007669"/>
    <property type="project" value="TreeGrafter"/>
</dbReference>
<accession>A0AA38WZB6</accession>